<dbReference type="InterPro" id="IPR016024">
    <property type="entry name" value="ARM-type_fold"/>
</dbReference>
<dbReference type="InterPro" id="IPR013932">
    <property type="entry name" value="TATA-bd_TIP120"/>
</dbReference>
<organism evidence="8 9">
    <name type="scientific">Ficus carica</name>
    <name type="common">Common fig</name>
    <dbReference type="NCBI Taxonomy" id="3494"/>
    <lineage>
        <taxon>Eukaryota</taxon>
        <taxon>Viridiplantae</taxon>
        <taxon>Streptophyta</taxon>
        <taxon>Embryophyta</taxon>
        <taxon>Tracheophyta</taxon>
        <taxon>Spermatophyta</taxon>
        <taxon>Magnoliopsida</taxon>
        <taxon>eudicotyledons</taxon>
        <taxon>Gunneridae</taxon>
        <taxon>Pentapetalae</taxon>
        <taxon>rosids</taxon>
        <taxon>fabids</taxon>
        <taxon>Rosales</taxon>
        <taxon>Moraceae</taxon>
        <taxon>Ficeae</taxon>
        <taxon>Ficus</taxon>
    </lineage>
</organism>
<evidence type="ECO:0000256" key="2">
    <source>
        <dbReference type="ARBA" id="ARBA00022737"/>
    </source>
</evidence>
<feature type="domain" description="TATA-binding protein interacting (TIP20)" evidence="7">
    <location>
        <begin position="959"/>
        <end position="1122"/>
    </location>
</feature>
<dbReference type="GO" id="GO:0010265">
    <property type="term" value="P:SCF complex assembly"/>
    <property type="evidence" value="ECO:0007669"/>
    <property type="project" value="InterPro"/>
</dbReference>
<accession>A0AA88A3I8</accession>
<evidence type="ECO:0000256" key="3">
    <source>
        <dbReference type="ARBA" id="ARBA00022786"/>
    </source>
</evidence>
<protein>
    <recommendedName>
        <fullName evidence="4">Cullin-associated NEDD8-dissociated protein 1</fullName>
    </recommendedName>
    <alternativeName>
        <fullName evidence="5">Cullin-associated and neddylation-dissociated protein 1</fullName>
    </alternativeName>
</protein>
<dbReference type="Pfam" id="PF08623">
    <property type="entry name" value="TIP120"/>
    <property type="match status" value="1"/>
</dbReference>
<dbReference type="InterPro" id="IPR039852">
    <property type="entry name" value="CAND1/CAND2"/>
</dbReference>
<evidence type="ECO:0000313" key="9">
    <source>
        <dbReference type="Proteomes" id="UP001187192"/>
    </source>
</evidence>
<feature type="region of interest" description="Disordered" evidence="6">
    <location>
        <begin position="226"/>
        <end position="253"/>
    </location>
</feature>
<dbReference type="AlphaFoldDB" id="A0AA88A3I8"/>
<proteinExistence type="inferred from homology"/>
<comment type="caution">
    <text evidence="8">The sequence shown here is derived from an EMBL/GenBank/DDBJ whole genome shotgun (WGS) entry which is preliminary data.</text>
</comment>
<evidence type="ECO:0000259" key="7">
    <source>
        <dbReference type="Pfam" id="PF08623"/>
    </source>
</evidence>
<dbReference type="Proteomes" id="UP001187192">
    <property type="component" value="Unassembled WGS sequence"/>
</dbReference>
<dbReference type="EMBL" id="BTGU01000018">
    <property type="protein sequence ID" value="GMN44250.1"/>
    <property type="molecule type" value="Genomic_DNA"/>
</dbReference>
<comment type="similarity">
    <text evidence="1">Belongs to the CAND family.</text>
</comment>
<keyword evidence="9" id="KW-1185">Reference proteome</keyword>
<feature type="compositionally biased region" description="Acidic residues" evidence="6">
    <location>
        <begin position="229"/>
        <end position="253"/>
    </location>
</feature>
<dbReference type="InterPro" id="IPR011989">
    <property type="entry name" value="ARM-like"/>
</dbReference>
<sequence>MINKLCEKLLNGKDQHRDIASIALKTLVAEVATQSLAQSILGSILPKLTYGITAPVTSTEIKCECLDILCDVLHKFGNLMAVDHERLLGALLSQLCSNQASVRKKTVSCIASLASSLSDDLLAKATVEVVQNLRNKGAKSEMTRTNIQMIGALSRAVGYRFGPHLSDTVPVLINYCTSASENDEELREYSLQALESFLLRCPRDISSYCDKILHLTLEYLSYDPNFTDNMEEDTDDESLEEEEEEESANEYTDDEDVSWKVRRAAAKCLAALIVSRPEMLAKLYEEACPKLIERFKEREENVKASTNDPRVDLFNMSWGWLSETGINSYIHMCCSPRWLLKQEVPKIIKSINRQLREKSIKTKVGAFSVLKELVVVLPDCLADHIGSLIPGIEKALNDKSSTSNLKIEALIFTRLVLASHSPSVFHPYVKALSSPVLSAVGERYYKVTAEALRVCGELVRVVRPNIEATGFDFKPYVHPIYNAIMSRLTNQDQDQEVKECAITCMGLVVSTFGDNLKVELPACLPVLVDRMGNEITRLTAVKAFAVIAASPLQIDISCVLEQVITELTAFLRKANRALRQATLGTLNSLIVAYGDKIVSSAYEVIIIELSTLISDSDLHMTALALELCRTLMSDKRSSSAIGLAVRNKVLPQALTLIKSSLLQGQALLALQNFFAALVYSANTSFDALLDSLLSSAKPSPQAGGVAKQALYSIAQCVAVLCLAAGDQKYSSTVKMLTEILKNDSGINSAKQHLALLCLGEIGRRKDLSSHAHIENIVIESFQSPFEEIKSAASYALGNIAVGNLSKYLPFILDQIDNQQKKQYLLLHSLKEVIVRQSVDKAEFQDSSVEKILKLLFNHCESEEEGVRNVVAECLGKIALIEPAKLVPALKVRTASPTAFTRATVVIAVKYSVVERPEKIDEIIYPEVSSFLMLIKDDDRHVRRAAVLALSTFAHNKPNLIKGLLPELLPLLYDQTIVKQELIRTVDLGPFKHIVDDGLELRKAAFECVDTLLDSCLDQVNPSSFIVPYLRSGLDDHYDVKMPCHLILSKLSEKCPSAVLAVLDSLVDPLQKTINFKPKPDAVKQEVDRNEDMIRSALRAIASLNRISGGDCSLKFKNLMNEISKSPALWEKYYSIRNE</sequence>
<name>A0AA88A3I8_FICCA</name>
<dbReference type="Gene3D" id="1.25.10.10">
    <property type="entry name" value="Leucine-rich Repeat Variant"/>
    <property type="match status" value="1"/>
</dbReference>
<dbReference type="SUPFAM" id="SSF48371">
    <property type="entry name" value="ARM repeat"/>
    <property type="match status" value="1"/>
</dbReference>
<evidence type="ECO:0000313" key="8">
    <source>
        <dbReference type="EMBL" id="GMN44250.1"/>
    </source>
</evidence>
<evidence type="ECO:0000256" key="6">
    <source>
        <dbReference type="SAM" id="MobiDB-lite"/>
    </source>
</evidence>
<keyword evidence="2" id="KW-0677">Repeat</keyword>
<keyword evidence="3" id="KW-0833">Ubl conjugation pathway</keyword>
<gene>
    <name evidence="8" type="ORF">TIFTF001_013456</name>
</gene>
<dbReference type="Pfam" id="PF25782">
    <property type="entry name" value="TPR_CAND1"/>
    <property type="match status" value="1"/>
</dbReference>
<reference evidence="8" key="1">
    <citation type="submission" date="2023-07" db="EMBL/GenBank/DDBJ databases">
        <title>draft genome sequence of fig (Ficus carica).</title>
        <authorList>
            <person name="Takahashi T."/>
            <person name="Nishimura K."/>
        </authorList>
    </citation>
    <scope>NUCLEOTIDE SEQUENCE</scope>
</reference>
<evidence type="ECO:0000256" key="1">
    <source>
        <dbReference type="ARBA" id="ARBA00007657"/>
    </source>
</evidence>
<dbReference type="PANTHER" id="PTHR12696">
    <property type="entry name" value="TIP120"/>
    <property type="match status" value="1"/>
</dbReference>
<evidence type="ECO:0000256" key="5">
    <source>
        <dbReference type="ARBA" id="ARBA00042178"/>
    </source>
</evidence>
<evidence type="ECO:0000256" key="4">
    <source>
        <dbReference type="ARBA" id="ARBA00040131"/>
    </source>
</evidence>
<dbReference type="FunFam" id="1.25.10.10:FF:000242">
    <property type="entry name" value="Cullin-associated NEDD8-dissociated protein 1"/>
    <property type="match status" value="1"/>
</dbReference>